<dbReference type="Pfam" id="PF13181">
    <property type="entry name" value="TPR_8"/>
    <property type="match status" value="1"/>
</dbReference>
<dbReference type="STRING" id="33968.BMS77_07105"/>
<dbReference type="eggNOG" id="COG0457">
    <property type="taxonomic scope" value="Bacteria"/>
</dbReference>
<evidence type="ECO:0000256" key="1">
    <source>
        <dbReference type="ARBA" id="ARBA00022737"/>
    </source>
</evidence>
<dbReference type="SMART" id="SM00028">
    <property type="entry name" value="TPR"/>
    <property type="match status" value="8"/>
</dbReference>
<evidence type="ECO:0000256" key="2">
    <source>
        <dbReference type="ARBA" id="ARBA00022803"/>
    </source>
</evidence>
<dbReference type="EMBL" id="MPLS01000007">
    <property type="protein sequence ID" value="ORI98230.1"/>
    <property type="molecule type" value="Genomic_DNA"/>
</dbReference>
<evidence type="ECO:0000313" key="5">
    <source>
        <dbReference type="Proteomes" id="UP000192288"/>
    </source>
</evidence>
<dbReference type="PANTHER" id="PTHR45586:SF15">
    <property type="entry name" value="TPR REPEAT-CONTAINING PROTEIN YPIA"/>
    <property type="match status" value="1"/>
</dbReference>
<protein>
    <submittedName>
        <fullName evidence="4">Uncharacterized protein</fullName>
    </submittedName>
</protein>
<dbReference type="PANTHER" id="PTHR45586">
    <property type="entry name" value="TPR REPEAT-CONTAINING PROTEIN PA4667"/>
    <property type="match status" value="1"/>
</dbReference>
<dbReference type="InterPro" id="IPR051012">
    <property type="entry name" value="CellSynth/LPSAsmb/PSIAsmb"/>
</dbReference>
<feature type="repeat" description="TPR" evidence="3">
    <location>
        <begin position="240"/>
        <end position="273"/>
    </location>
</feature>
<name>A0A1X0VEV8_LEUPS</name>
<proteinExistence type="predicted"/>
<sequence>MTENYAEKMLDALSSGQLDTAQKLFAQSLRHDSDEMIYSLAEELYALGFLNQSRRAYKKLLDKFPDEDDIRTALADIAIEDGQIDEAQDYLAQIRPSSSSYLQALLVKADIYQTEGLNESAELSLLQAEKIAPDEIIIQFALAEFYFANQSYHQAIPRYRSLLLKGEREISRVDLVARIGVAYAQIGNYENAVGYLEQIKPEQMTLDIQFQLGVLYQENGRENEAIKLFNNILEADPKYTSIYPLLGQAYEHQQDFDNAYRTYQAGIAQDETNTLLYRLAGLAADKQGDLAAAQSYYQKALALDENDVMTIIAYSELLLSQHLYEDDVKLIEKYIAEDVVDPQFYWDLARAYQALGQDDKANKYWQQASPLYNDNVAFLHDLVDWYHEQGMREQELATMKQYLKIAPDDDDMQMRLESVEY</sequence>
<organism evidence="4 5">
    <name type="scientific">Leuconostoc pseudomesenteroides</name>
    <dbReference type="NCBI Taxonomy" id="33968"/>
    <lineage>
        <taxon>Bacteria</taxon>
        <taxon>Bacillati</taxon>
        <taxon>Bacillota</taxon>
        <taxon>Bacilli</taxon>
        <taxon>Lactobacillales</taxon>
        <taxon>Lactobacillaceae</taxon>
        <taxon>Leuconostoc</taxon>
    </lineage>
</organism>
<keyword evidence="2 3" id="KW-0802">TPR repeat</keyword>
<keyword evidence="1" id="KW-0677">Repeat</keyword>
<feature type="repeat" description="TPR" evidence="3">
    <location>
        <begin position="206"/>
        <end position="239"/>
    </location>
</feature>
<accession>A0A1X0VEV8</accession>
<dbReference type="RefSeq" id="WP_080519399.1">
    <property type="nucleotide sequence ID" value="NZ_MPLS01000007.1"/>
</dbReference>
<dbReference type="AlphaFoldDB" id="A0A1X0VEV8"/>
<dbReference type="PROSITE" id="PS50005">
    <property type="entry name" value="TPR"/>
    <property type="match status" value="3"/>
</dbReference>
<dbReference type="SUPFAM" id="SSF48452">
    <property type="entry name" value="TPR-like"/>
    <property type="match status" value="1"/>
</dbReference>
<dbReference type="InterPro" id="IPR011990">
    <property type="entry name" value="TPR-like_helical_dom_sf"/>
</dbReference>
<dbReference type="Gene3D" id="1.25.40.10">
    <property type="entry name" value="Tetratricopeptide repeat domain"/>
    <property type="match status" value="2"/>
</dbReference>
<evidence type="ECO:0000256" key="3">
    <source>
        <dbReference type="PROSITE-ProRule" id="PRU00339"/>
    </source>
</evidence>
<comment type="caution">
    <text evidence="4">The sequence shown here is derived from an EMBL/GenBank/DDBJ whole genome shotgun (WGS) entry which is preliminary data.</text>
</comment>
<gene>
    <name evidence="4" type="ORF">BMR96_03245</name>
</gene>
<dbReference type="Pfam" id="PF14559">
    <property type="entry name" value="TPR_19"/>
    <property type="match status" value="2"/>
</dbReference>
<evidence type="ECO:0000313" key="4">
    <source>
        <dbReference type="EMBL" id="ORI98230.1"/>
    </source>
</evidence>
<reference evidence="4 5" key="1">
    <citation type="journal article" date="2017" name="Front. Microbiol.">
        <title>Genomic Characterization of Dairy Associated Leuconostoc Species and Diversity of Leuconostocs in Undefined Mixed Mesophilic Starter Cultures.</title>
        <authorList>
            <person name="Frantzen C.A."/>
            <person name="Kot W."/>
            <person name="Pedersen T.B."/>
            <person name="Ardo Y.M."/>
            <person name="Broadbent J.R."/>
            <person name="Neve H."/>
            <person name="Hansen L.H."/>
            <person name="Dal Bello F."/>
            <person name="Ostlie H.M."/>
            <person name="Kleppen H.P."/>
            <person name="Vogensen F.K."/>
            <person name="Holo H."/>
        </authorList>
    </citation>
    <scope>NUCLEOTIDE SEQUENCE [LARGE SCALE GENOMIC DNA]</scope>
    <source>
        <strain evidence="4 5">LMGCF08</strain>
    </source>
</reference>
<feature type="repeat" description="TPR" evidence="3">
    <location>
        <begin position="274"/>
        <end position="307"/>
    </location>
</feature>
<dbReference type="Proteomes" id="UP000192288">
    <property type="component" value="Unassembled WGS sequence"/>
</dbReference>
<dbReference type="InterPro" id="IPR019734">
    <property type="entry name" value="TPR_rpt"/>
</dbReference>